<protein>
    <submittedName>
        <fullName evidence="1">Uncharacterized protein</fullName>
    </submittedName>
</protein>
<gene>
    <name evidence="1" type="ORF">ACMD2_14309</name>
</gene>
<name>A0A199W6A0_ANACO</name>
<organism evidence="1 2">
    <name type="scientific">Ananas comosus</name>
    <name type="common">Pineapple</name>
    <name type="synonym">Ananas ananas</name>
    <dbReference type="NCBI Taxonomy" id="4615"/>
    <lineage>
        <taxon>Eukaryota</taxon>
        <taxon>Viridiplantae</taxon>
        <taxon>Streptophyta</taxon>
        <taxon>Embryophyta</taxon>
        <taxon>Tracheophyta</taxon>
        <taxon>Spermatophyta</taxon>
        <taxon>Magnoliopsida</taxon>
        <taxon>Liliopsida</taxon>
        <taxon>Poales</taxon>
        <taxon>Bromeliaceae</taxon>
        <taxon>Bromelioideae</taxon>
        <taxon>Ananas</taxon>
    </lineage>
</organism>
<dbReference type="EMBL" id="LSRQ01000174">
    <property type="protein sequence ID" value="OAY84776.1"/>
    <property type="molecule type" value="Genomic_DNA"/>
</dbReference>
<dbReference type="AlphaFoldDB" id="A0A199W6A0"/>
<dbReference type="Proteomes" id="UP000092600">
    <property type="component" value="Unassembled WGS sequence"/>
</dbReference>
<sequence>MDENPFLHAVKEEEEDQRKRVELRCLTFHGRNNQIRVVAHIRFMWLHMLFHCHLRFNVQNRASIKGLHCRKRLLWYGPKASEYQLAKLQIKT</sequence>
<evidence type="ECO:0000313" key="2">
    <source>
        <dbReference type="Proteomes" id="UP000092600"/>
    </source>
</evidence>
<comment type="caution">
    <text evidence="1">The sequence shown here is derived from an EMBL/GenBank/DDBJ whole genome shotgun (WGS) entry which is preliminary data.</text>
</comment>
<evidence type="ECO:0000313" key="1">
    <source>
        <dbReference type="EMBL" id="OAY84776.1"/>
    </source>
</evidence>
<reference evidence="1 2" key="1">
    <citation type="journal article" date="2016" name="DNA Res.">
        <title>The draft genome of MD-2 pineapple using hybrid error correction of long reads.</title>
        <authorList>
            <person name="Redwan R.M."/>
            <person name="Saidin A."/>
            <person name="Kumar S.V."/>
        </authorList>
    </citation>
    <scope>NUCLEOTIDE SEQUENCE [LARGE SCALE GENOMIC DNA]</scope>
    <source>
        <strain evidence="2">cv. MD2</strain>
        <tissue evidence="1">Leaf</tissue>
    </source>
</reference>
<accession>A0A199W6A0</accession>
<proteinExistence type="predicted"/>